<organism evidence="2 3">
    <name type="scientific">Bradyrhizobium ontarionense</name>
    <dbReference type="NCBI Taxonomy" id="2898149"/>
    <lineage>
        <taxon>Bacteria</taxon>
        <taxon>Pseudomonadati</taxon>
        <taxon>Pseudomonadota</taxon>
        <taxon>Alphaproteobacteria</taxon>
        <taxon>Hyphomicrobiales</taxon>
        <taxon>Nitrobacteraceae</taxon>
        <taxon>Bradyrhizobium</taxon>
    </lineage>
</organism>
<evidence type="ECO:0000313" key="3">
    <source>
        <dbReference type="Proteomes" id="UP001431010"/>
    </source>
</evidence>
<keyword evidence="3" id="KW-1185">Reference proteome</keyword>
<dbReference type="RefSeq" id="WP_231324638.1">
    <property type="nucleotide sequence ID" value="NZ_CP088156.1"/>
</dbReference>
<keyword evidence="1" id="KW-0472">Membrane</keyword>
<accession>A0ABY3RH51</accession>
<reference evidence="2" key="1">
    <citation type="journal article" date="2024" name="Antonie Van Leeuwenhoek">
        <title>Bradyrhizobium ontarionense sp. nov., a novel bacterial symbiont isolated from Aeschynomene indica (Indian jointvetch), harbours photosynthesis, nitrogen fixation and nitrous oxide (N2O) reductase genes.</title>
        <authorList>
            <person name="Bromfield E.S.P."/>
            <person name="Cloutier S."/>
        </authorList>
    </citation>
    <scope>NUCLEOTIDE SEQUENCE</scope>
    <source>
        <strain evidence="2">A19</strain>
    </source>
</reference>
<proteinExistence type="predicted"/>
<keyword evidence="1" id="KW-1133">Transmembrane helix</keyword>
<protein>
    <submittedName>
        <fullName evidence="2">Uncharacterized protein</fullName>
    </submittedName>
</protein>
<evidence type="ECO:0000256" key="1">
    <source>
        <dbReference type="SAM" id="Phobius"/>
    </source>
</evidence>
<keyword evidence="1" id="KW-0812">Transmembrane</keyword>
<evidence type="ECO:0000313" key="2">
    <source>
        <dbReference type="EMBL" id="UFZ05984.1"/>
    </source>
</evidence>
<gene>
    <name evidence="2" type="ORF">LQG66_06655</name>
</gene>
<sequence length="61" mass="6484">MVRLFMLFPAAPVDAPSARQNAVHDRDRHAWHIVAVTSLALVPIAGLIMIGPSVLSLVGSP</sequence>
<feature type="transmembrane region" description="Helical" evidence="1">
    <location>
        <begin position="29"/>
        <end position="58"/>
    </location>
</feature>
<dbReference type="Proteomes" id="UP001431010">
    <property type="component" value="Chromosome"/>
</dbReference>
<name>A0ABY3RH51_9BRAD</name>
<dbReference type="EMBL" id="CP088156">
    <property type="protein sequence ID" value="UFZ05984.1"/>
    <property type="molecule type" value="Genomic_DNA"/>
</dbReference>